<evidence type="ECO:0000313" key="2">
    <source>
        <dbReference type="EMBL" id="MBO4161937.1"/>
    </source>
</evidence>
<gene>
    <name evidence="2" type="ORF">JQN83_14120</name>
</gene>
<organism evidence="2 3">
    <name type="scientific">Micromonospora antibiotica</name>
    <dbReference type="NCBI Taxonomy" id="2807623"/>
    <lineage>
        <taxon>Bacteria</taxon>
        <taxon>Bacillati</taxon>
        <taxon>Actinomycetota</taxon>
        <taxon>Actinomycetes</taxon>
        <taxon>Micromonosporales</taxon>
        <taxon>Micromonosporaceae</taxon>
        <taxon>Micromonospora</taxon>
    </lineage>
</organism>
<feature type="region of interest" description="Disordered" evidence="1">
    <location>
        <begin position="98"/>
        <end position="121"/>
    </location>
</feature>
<dbReference type="Pfam" id="PF10901">
    <property type="entry name" value="DUF2690"/>
    <property type="match status" value="1"/>
</dbReference>
<evidence type="ECO:0000256" key="1">
    <source>
        <dbReference type="SAM" id="MobiDB-lite"/>
    </source>
</evidence>
<dbReference type="EMBL" id="JAGFWR010000006">
    <property type="protein sequence ID" value="MBO4161937.1"/>
    <property type="molecule type" value="Genomic_DNA"/>
</dbReference>
<name>A0ABS3V8J9_9ACTN</name>
<reference evidence="2 3" key="1">
    <citation type="submission" date="2021-03" db="EMBL/GenBank/DDBJ databases">
        <authorList>
            <person name="Lee D.-H."/>
        </authorList>
    </citation>
    <scope>NUCLEOTIDE SEQUENCE [LARGE SCALE GENOMIC DNA]</scope>
    <source>
        <strain evidence="2 3">MMS20-R2-23</strain>
    </source>
</reference>
<dbReference type="Proteomes" id="UP000671399">
    <property type="component" value="Unassembled WGS sequence"/>
</dbReference>
<protein>
    <submittedName>
        <fullName evidence="2">DUF2690 domain-containing protein</fullName>
    </submittedName>
</protein>
<proteinExistence type="predicted"/>
<accession>A0ABS3V8J9</accession>
<feature type="compositionally biased region" description="Low complexity" evidence="1">
    <location>
        <begin position="98"/>
        <end position="116"/>
    </location>
</feature>
<comment type="caution">
    <text evidence="2">The sequence shown here is derived from an EMBL/GenBank/DDBJ whole genome shotgun (WGS) entry which is preliminary data.</text>
</comment>
<dbReference type="InterPro" id="IPR021224">
    <property type="entry name" value="DUF2690"/>
</dbReference>
<keyword evidence="3" id="KW-1185">Reference proteome</keyword>
<dbReference type="RefSeq" id="WP_208567587.1">
    <property type="nucleotide sequence ID" value="NZ_JAGFWR010000006.1"/>
</dbReference>
<evidence type="ECO:0000313" key="3">
    <source>
        <dbReference type="Proteomes" id="UP000671399"/>
    </source>
</evidence>
<sequence length="231" mass="24901">MNGVRVSKSTLHKVAKLEALPSELAVRGYLTALGVDHAEIERWVARRTALVTPAGEQNAAEFTSRPPGQPRWRWWAAVAVTLLSTNVVTGFVVHRVSTSEPATATATKPTSAPAATGDNPLDTPCLDDAKVATSTNKNPEFLLEIVFSVRCRAAWARITRADDSPLGNHVEVAIYRRSDPHGDTRQEAVEPDVKSAFTTLIVRADPTDRLCAIGAVVTRDDRSAAAEPICV</sequence>